<dbReference type="SUPFAM" id="SSF81296">
    <property type="entry name" value="E set domains"/>
    <property type="match status" value="1"/>
</dbReference>
<feature type="domain" description="Nrap protein" evidence="14">
    <location>
        <begin position="828"/>
        <end position="984"/>
    </location>
</feature>
<dbReference type="Gene3D" id="3.90.420.10">
    <property type="entry name" value="Oxidoreductase, molybdopterin-binding domain"/>
    <property type="match status" value="1"/>
</dbReference>
<dbReference type="InterPro" id="IPR014756">
    <property type="entry name" value="Ig_E-set"/>
</dbReference>
<dbReference type="GO" id="GO:0032545">
    <property type="term" value="C:CURI complex"/>
    <property type="evidence" value="ECO:0007669"/>
    <property type="project" value="TreeGrafter"/>
</dbReference>
<evidence type="ECO:0000256" key="7">
    <source>
        <dbReference type="ARBA" id="ARBA00023002"/>
    </source>
</evidence>
<evidence type="ECO:0000259" key="14">
    <source>
        <dbReference type="Pfam" id="PF17404"/>
    </source>
</evidence>
<dbReference type="InterPro" id="IPR036374">
    <property type="entry name" value="OxRdtase_Mopterin-bd_sf"/>
</dbReference>
<dbReference type="InterPro" id="IPR008335">
    <property type="entry name" value="Mopterin_OxRdtase_euk"/>
</dbReference>
<dbReference type="RefSeq" id="XP_037224290.1">
    <property type="nucleotide sequence ID" value="XM_037359195.1"/>
</dbReference>
<keyword evidence="5" id="KW-0479">Metal-binding</keyword>
<evidence type="ECO:0000259" key="17">
    <source>
        <dbReference type="Pfam" id="PF17407"/>
    </source>
</evidence>
<evidence type="ECO:0000256" key="2">
    <source>
        <dbReference type="ARBA" id="ARBA00004604"/>
    </source>
</evidence>
<dbReference type="GO" id="GO:0016491">
    <property type="term" value="F:oxidoreductase activity"/>
    <property type="evidence" value="ECO:0007669"/>
    <property type="project" value="UniProtKB-KW"/>
</dbReference>
<dbReference type="Pfam" id="PF00174">
    <property type="entry name" value="Oxidored_molyb"/>
    <property type="match status" value="1"/>
</dbReference>
<evidence type="ECO:0000259" key="16">
    <source>
        <dbReference type="Pfam" id="PF17406"/>
    </source>
</evidence>
<dbReference type="FunFam" id="3.90.420.10:FF:000002">
    <property type="entry name" value="sulfite oxidase, mitochondrial"/>
    <property type="match status" value="1"/>
</dbReference>
<comment type="subcellular location">
    <subcellularLocation>
        <location evidence="2">Nucleus</location>
        <location evidence="2">Nucleolus</location>
    </subcellularLocation>
</comment>
<evidence type="ECO:0000256" key="1">
    <source>
        <dbReference type="ARBA" id="ARBA00001924"/>
    </source>
</evidence>
<feature type="domain" description="Nrap protein" evidence="13">
    <location>
        <begin position="671"/>
        <end position="822"/>
    </location>
</feature>
<dbReference type="GO" id="GO:0034456">
    <property type="term" value="C:UTP-C complex"/>
    <property type="evidence" value="ECO:0007669"/>
    <property type="project" value="TreeGrafter"/>
</dbReference>
<sequence length="1517" mass="167542">MTHMNYDLEPAHSDQLVVQGTQPFNAEPLASALVEFELTPDELVYCRNHGPVCEYPEHSYFVTIKHGEMDVLRISLADLKTFPKAEVTAALQCAGNRRMEMGAIKPVNGVAWADGVVANCKWGGTRLCQLLKRTGVRDYTQVCFSSYATLCEDDSFYGASIGIDKATTLEDDVLLAYEMNGEPLTPDHGGPLRVVVPGYLGARWVKWVDTIILSSAESPNYYQQRDYKILPPTVESKAAASELWSKYPSMTALPLNSVVASVVAIPTADPGTFTLDIKGYALPGPIVDGNVATVEVSVDDGFTWSPADITYQQGRWSWTLWEVTLPNVSSSGTVYSRARDRAGNVQNRIFMSKRKRESEDNSVKKRAPSAETESLPETANSEWAGIAAELPADEILPTTKPKLPPTGEELRMMNGAKDLFKSNTFKLQIDALLPNVRPKESRLSPLNHCLSEIHTLLSSLPAVAPQHPLDAAKTLLKKGIAVPYAMPEPTRDTNWKVGFEKPADIVVVGSWPNKICVKGKDGTKFGVDLAVEMPSTLFQEKDYLNGRFFHKRAFYLAHMASEIQKSKYLNVDVAFASAFGDPRLTKLVINPRKDGTSNDFSKLNAQICIIPTLSPQSPIPLHRLSPSHSNLRLAGDSENIPTPRYNSSLLTSLVPKTQLISAYSLKESTPSFVDALSMLRVWANQRGFGEGGLLCVRGFDSSGSWWAVLLGLLVFGEESGLNRKPLGRGLSSYQLFRGALDFLSKHDFEQDAVYCKSSIGHQFSPSEYEAHHEAVLVDSSSMLNVLCNVPIGSLQLLQHDARRTLELLSDTNTDTFPEVFLKDHGDAMARFDIILRVDISAMKIQSGSEQSILDFASRHNALVSSITGVLRQGLNNRVKVLAVLQKPSSTRPLSQALPTDPTIIYLGLIIDTQHAFRLVDHGPSAEESDPTIAQQFHEFWGDKAELRRFKDGRIVESVVWDVSSADERPYIPVMIVRHLLGRHFASEDIQTWHSGYSPLLKLPEKISRLYSAAGVTSGFKGAIGAFDELVRNMKALNTALPLSIATVSPTSEYLRYTSVFAPVPLTHALALSLPSNGRFFPSMQVVVQFEKSAKWPDELQAIQKIKLAFFERIADGLLSSAANLKATVVIKDSISDIQDNACLEIVTADGWAFSLSIWHDRESTLLDRLVAGNSTHSHVKRRTDHKRTKEQYTAAAVKGSYLERFIHAPRHHRAVSALHHHIPAYSGTVRLVKRWLTAHWVLDGHITPEAVELLCAHMFVNQTNSENMDVPGTKERGFACVIRFLKHWKWEDGLFVPIYGEDMVDAGSLPGLLNGGAGVWRITTEADQEGTVWTRAGPDITLALRIQALAAATWDRLRGIEPDDLNIESLFTHPTDDYDFVIHLDPLVATRHTQKIGIASKPYANLPSTESSPVLRPGFDPASLLYDDLKRVYANTFKLFYDPLGGTALGGIWDPTLTQSRPFRVMGGFSCKPLRLEDQGKTKDKGHVVLNESGILGEVERLGNGLVSGIIVQSKAE</sequence>
<evidence type="ECO:0000256" key="3">
    <source>
        <dbReference type="ARBA" id="ARBA00006674"/>
    </source>
</evidence>
<evidence type="ECO:0000259" key="12">
    <source>
        <dbReference type="Pfam" id="PF03813"/>
    </source>
</evidence>
<dbReference type="Pfam" id="PF17405">
    <property type="entry name" value="Nrap_D4"/>
    <property type="match status" value="1"/>
</dbReference>
<name>A0A8H6WBU5_9AGAR</name>
<dbReference type="Pfam" id="PF03813">
    <property type="entry name" value="Nrap"/>
    <property type="match status" value="1"/>
</dbReference>
<keyword evidence="7" id="KW-0560">Oxidoreductase</keyword>
<gene>
    <name evidence="18" type="ORF">MIND_00231000</name>
</gene>
<accession>A0A8H6WBU5</accession>
<proteinExistence type="inferred from homology"/>
<dbReference type="SUPFAM" id="SSF56524">
    <property type="entry name" value="Oxidoreductase molybdopterin-binding domain"/>
    <property type="match status" value="1"/>
</dbReference>
<feature type="domain" description="Nrap protein" evidence="16">
    <location>
        <begin position="1223"/>
        <end position="1373"/>
    </location>
</feature>
<dbReference type="Pfam" id="PF17406">
    <property type="entry name" value="Nrap_D5"/>
    <property type="match status" value="1"/>
</dbReference>
<dbReference type="Gene3D" id="3.30.70.3030">
    <property type="match status" value="1"/>
</dbReference>
<keyword evidence="6" id="KW-0694">RNA-binding</keyword>
<dbReference type="InterPro" id="IPR000572">
    <property type="entry name" value="OxRdtase_Mopterin-bd_dom"/>
</dbReference>
<dbReference type="Gene3D" id="2.60.40.650">
    <property type="match status" value="1"/>
</dbReference>
<evidence type="ECO:0000259" key="13">
    <source>
        <dbReference type="Pfam" id="PF17403"/>
    </source>
</evidence>
<dbReference type="InterPro" id="IPR035082">
    <property type="entry name" value="Nrap_D1"/>
</dbReference>
<dbReference type="Pfam" id="PF17407">
    <property type="entry name" value="Nrap_D6"/>
    <property type="match status" value="1"/>
</dbReference>
<evidence type="ECO:0000259" key="10">
    <source>
        <dbReference type="Pfam" id="PF00174"/>
    </source>
</evidence>
<feature type="domain" description="Nrap protein" evidence="12">
    <location>
        <begin position="527"/>
        <end position="667"/>
    </location>
</feature>
<evidence type="ECO:0000256" key="4">
    <source>
        <dbReference type="ARBA" id="ARBA00022505"/>
    </source>
</evidence>
<dbReference type="Pfam" id="PF03404">
    <property type="entry name" value="Mo-co_dimer"/>
    <property type="match status" value="1"/>
</dbReference>
<dbReference type="GO" id="GO:0030151">
    <property type="term" value="F:molybdenum ion binding"/>
    <property type="evidence" value="ECO:0007669"/>
    <property type="project" value="InterPro"/>
</dbReference>
<comment type="similarity">
    <text evidence="3">Belongs to the NRAP family.</text>
</comment>
<dbReference type="Gene3D" id="1.10.1410.10">
    <property type="match status" value="2"/>
</dbReference>
<comment type="cofactor">
    <cofactor evidence="1">
        <name>Mo-molybdopterin</name>
        <dbReference type="ChEBI" id="CHEBI:71302"/>
    </cofactor>
</comment>
<dbReference type="GO" id="GO:0003723">
    <property type="term" value="F:RNA binding"/>
    <property type="evidence" value="ECO:0007669"/>
    <property type="project" value="UniProtKB-KW"/>
</dbReference>
<reference evidence="18" key="1">
    <citation type="submission" date="2020-05" db="EMBL/GenBank/DDBJ databases">
        <title>Mycena genomes resolve the evolution of fungal bioluminescence.</title>
        <authorList>
            <person name="Tsai I.J."/>
        </authorList>
    </citation>
    <scope>NUCLEOTIDE SEQUENCE</scope>
    <source>
        <strain evidence="18">171206Taipei</strain>
    </source>
</reference>
<dbReference type="InterPro" id="IPR035371">
    <property type="entry name" value="Nrap_D6"/>
</dbReference>
<keyword evidence="19" id="KW-1185">Reference proteome</keyword>
<dbReference type="Proteomes" id="UP000636479">
    <property type="component" value="Unassembled WGS sequence"/>
</dbReference>
<dbReference type="Pfam" id="PF17404">
    <property type="entry name" value="Nrap_D3"/>
    <property type="match status" value="1"/>
</dbReference>
<evidence type="ECO:0000256" key="8">
    <source>
        <dbReference type="ARBA" id="ARBA00023242"/>
    </source>
</evidence>
<dbReference type="InterPro" id="IPR035369">
    <property type="entry name" value="Nrap_D4"/>
</dbReference>
<feature type="compositionally biased region" description="Polar residues" evidence="9">
    <location>
        <begin position="371"/>
        <end position="381"/>
    </location>
</feature>
<feature type="domain" description="Oxidoreductase molybdopterin-binding" evidence="10">
    <location>
        <begin position="49"/>
        <end position="222"/>
    </location>
</feature>
<feature type="domain" description="Nrap protein" evidence="17">
    <location>
        <begin position="1376"/>
        <end position="1510"/>
    </location>
</feature>
<evidence type="ECO:0000256" key="5">
    <source>
        <dbReference type="ARBA" id="ARBA00022723"/>
    </source>
</evidence>
<keyword evidence="18" id="KW-0413">Isomerase</keyword>
<dbReference type="GO" id="GO:0016853">
    <property type="term" value="F:isomerase activity"/>
    <property type="evidence" value="ECO:0007669"/>
    <property type="project" value="UniProtKB-KW"/>
</dbReference>
<dbReference type="GeneID" id="59341711"/>
<dbReference type="OrthoDB" id="10251401at2759"/>
<feature type="region of interest" description="Disordered" evidence="9">
    <location>
        <begin position="351"/>
        <end position="381"/>
    </location>
</feature>
<dbReference type="Pfam" id="PF17403">
    <property type="entry name" value="Nrap_D2"/>
    <property type="match status" value="1"/>
</dbReference>
<feature type="domain" description="Moybdenum cofactor oxidoreductase dimerisation" evidence="11">
    <location>
        <begin position="250"/>
        <end position="348"/>
    </location>
</feature>
<dbReference type="GO" id="GO:0032040">
    <property type="term" value="C:small-subunit processome"/>
    <property type="evidence" value="ECO:0007669"/>
    <property type="project" value="TreeGrafter"/>
</dbReference>
<dbReference type="InterPro" id="IPR005066">
    <property type="entry name" value="MoCF_OxRdtse_dimer"/>
</dbReference>
<dbReference type="PRINTS" id="PR00407">
    <property type="entry name" value="EUMOPTERIN"/>
</dbReference>
<evidence type="ECO:0000313" key="18">
    <source>
        <dbReference type="EMBL" id="KAF7312182.1"/>
    </source>
</evidence>
<evidence type="ECO:0000259" key="11">
    <source>
        <dbReference type="Pfam" id="PF03404"/>
    </source>
</evidence>
<evidence type="ECO:0000259" key="15">
    <source>
        <dbReference type="Pfam" id="PF17405"/>
    </source>
</evidence>
<dbReference type="EMBL" id="JACAZF010000002">
    <property type="protein sequence ID" value="KAF7312182.1"/>
    <property type="molecule type" value="Genomic_DNA"/>
</dbReference>
<evidence type="ECO:0000256" key="6">
    <source>
        <dbReference type="ARBA" id="ARBA00022884"/>
    </source>
</evidence>
<protein>
    <submittedName>
        <fullName evidence="18">Mannose-6-phosphate isomerase</fullName>
    </submittedName>
</protein>
<dbReference type="InterPro" id="IPR035367">
    <property type="entry name" value="Nrap_D2"/>
</dbReference>
<dbReference type="PANTHER" id="PTHR17972:SF0">
    <property type="entry name" value="NUCLEOLAR PROTEIN 6"/>
    <property type="match status" value="1"/>
</dbReference>
<evidence type="ECO:0000256" key="9">
    <source>
        <dbReference type="SAM" id="MobiDB-lite"/>
    </source>
</evidence>
<dbReference type="GO" id="GO:0006409">
    <property type="term" value="P:tRNA export from nucleus"/>
    <property type="evidence" value="ECO:0007669"/>
    <property type="project" value="TreeGrafter"/>
</dbReference>
<keyword evidence="8" id="KW-0539">Nucleus</keyword>
<dbReference type="InterPro" id="IPR035368">
    <property type="entry name" value="Nrap_D3"/>
</dbReference>
<dbReference type="PANTHER" id="PTHR17972">
    <property type="entry name" value="NUCLEOLAR RNA-ASSOCIATED PROTEIN"/>
    <property type="match status" value="1"/>
</dbReference>
<comment type="caution">
    <text evidence="18">The sequence shown here is derived from an EMBL/GenBank/DDBJ whole genome shotgun (WGS) entry which is preliminary data.</text>
</comment>
<dbReference type="GO" id="GO:0006364">
    <property type="term" value="P:rRNA processing"/>
    <property type="evidence" value="ECO:0007669"/>
    <property type="project" value="TreeGrafter"/>
</dbReference>
<dbReference type="InterPro" id="IPR035370">
    <property type="entry name" value="Nrap_D5"/>
</dbReference>
<feature type="domain" description="Nrap protein" evidence="15">
    <location>
        <begin position="1010"/>
        <end position="1220"/>
    </location>
</feature>
<dbReference type="InterPro" id="IPR005554">
    <property type="entry name" value="NOL6/Upt22"/>
</dbReference>
<keyword evidence="4" id="KW-0500">Molybdenum</keyword>
<organism evidence="18 19">
    <name type="scientific">Mycena indigotica</name>
    <dbReference type="NCBI Taxonomy" id="2126181"/>
    <lineage>
        <taxon>Eukaryota</taxon>
        <taxon>Fungi</taxon>
        <taxon>Dikarya</taxon>
        <taxon>Basidiomycota</taxon>
        <taxon>Agaricomycotina</taxon>
        <taxon>Agaricomycetes</taxon>
        <taxon>Agaricomycetidae</taxon>
        <taxon>Agaricales</taxon>
        <taxon>Marasmiineae</taxon>
        <taxon>Mycenaceae</taxon>
        <taxon>Mycena</taxon>
    </lineage>
</organism>
<evidence type="ECO:0000313" key="19">
    <source>
        <dbReference type="Proteomes" id="UP000636479"/>
    </source>
</evidence>